<accession>A0A430AY02</accession>
<dbReference type="EMBL" id="NGKC01000004">
    <property type="protein sequence ID" value="RSU12937.1"/>
    <property type="molecule type" value="Genomic_DNA"/>
</dbReference>
<dbReference type="GO" id="GO:0008289">
    <property type="term" value="F:lipid binding"/>
    <property type="evidence" value="ECO:0007669"/>
    <property type="project" value="UniProtKB-KW"/>
</dbReference>
<dbReference type="PROSITE" id="PS51482">
    <property type="entry name" value="DEGV"/>
    <property type="match status" value="1"/>
</dbReference>
<dbReference type="RefSeq" id="WP_126813091.1">
    <property type="nucleotide sequence ID" value="NZ_NGKC01000004.1"/>
</dbReference>
<proteinExistence type="predicted"/>
<dbReference type="Pfam" id="PF02645">
    <property type="entry name" value="DegV"/>
    <property type="match status" value="1"/>
</dbReference>
<gene>
    <name evidence="2" type="ORF">CBF27_05200</name>
</gene>
<dbReference type="InterPro" id="IPR050270">
    <property type="entry name" value="DegV_domain_contain"/>
</dbReference>
<organism evidence="2 3">
    <name type="scientific">Vagococcus acidifermentans</name>
    <dbReference type="NCBI Taxonomy" id="564710"/>
    <lineage>
        <taxon>Bacteria</taxon>
        <taxon>Bacillati</taxon>
        <taxon>Bacillota</taxon>
        <taxon>Bacilli</taxon>
        <taxon>Lactobacillales</taxon>
        <taxon>Enterococcaceae</taxon>
        <taxon>Vagococcus</taxon>
    </lineage>
</organism>
<dbReference type="NCBIfam" id="TIGR00762">
    <property type="entry name" value="DegV"/>
    <property type="match status" value="1"/>
</dbReference>
<protein>
    <submittedName>
        <fullName evidence="2">EDD domain protein</fullName>
    </submittedName>
</protein>
<dbReference type="InterPro" id="IPR003797">
    <property type="entry name" value="DegV"/>
</dbReference>
<dbReference type="PANTHER" id="PTHR33434:SF8">
    <property type="entry name" value="DEGV DOMAIN-CONTAINING PROTEIN SPR1019"/>
    <property type="match status" value="1"/>
</dbReference>
<keyword evidence="3" id="KW-1185">Reference proteome</keyword>
<dbReference type="AlphaFoldDB" id="A0A430AY02"/>
<keyword evidence="1" id="KW-0446">Lipid-binding</keyword>
<evidence type="ECO:0000313" key="2">
    <source>
        <dbReference type="EMBL" id="RSU12937.1"/>
    </source>
</evidence>
<comment type="caution">
    <text evidence="2">The sequence shown here is derived from an EMBL/GenBank/DDBJ whole genome shotgun (WGS) entry which is preliminary data.</text>
</comment>
<dbReference type="Gene3D" id="3.30.1180.10">
    <property type="match status" value="1"/>
</dbReference>
<name>A0A430AY02_9ENTE</name>
<dbReference type="OrthoDB" id="5429275at2"/>
<sequence>MSNVKIVTDSSCMMDPKLAEELDIHIISLSVMIDGVIYANHEELGKEEFMEMMAGAKALPKTSQPPIGEFVDLYDRLGKDGSHIISIHLTEHLSGTSGAAHQAAQLTESAVTVIDSDFIDQALSFQVIRAAQMAQMGATVEQILPEIDKVKENTTLYIGVSTLDNLVKGGRVNRIVGTLSGLLNMRVVLELNKGRLEIITKGRGNKTFTKWVNQFCEQLKTMPKVKALGISHAGGMDIARELKERIQRELPSLAIPIMHTSPLVATHTGKGAFAVMLYTED</sequence>
<evidence type="ECO:0000256" key="1">
    <source>
        <dbReference type="ARBA" id="ARBA00023121"/>
    </source>
</evidence>
<dbReference type="Proteomes" id="UP000286773">
    <property type="component" value="Unassembled WGS sequence"/>
</dbReference>
<dbReference type="InterPro" id="IPR043168">
    <property type="entry name" value="DegV_C"/>
</dbReference>
<evidence type="ECO:0000313" key="3">
    <source>
        <dbReference type="Proteomes" id="UP000286773"/>
    </source>
</evidence>
<reference evidence="2 3" key="1">
    <citation type="submission" date="2017-05" db="EMBL/GenBank/DDBJ databases">
        <title>Vagococcus spp. assemblies.</title>
        <authorList>
            <person name="Gulvik C.A."/>
        </authorList>
    </citation>
    <scope>NUCLEOTIDE SEQUENCE [LARGE SCALE GENOMIC DNA]</scope>
    <source>
        <strain evidence="2 3">LMG 24798</strain>
    </source>
</reference>
<dbReference type="SUPFAM" id="SSF82549">
    <property type="entry name" value="DAK1/DegV-like"/>
    <property type="match status" value="1"/>
</dbReference>
<dbReference type="Gene3D" id="3.40.50.10170">
    <property type="match status" value="1"/>
</dbReference>
<dbReference type="PANTHER" id="PTHR33434">
    <property type="entry name" value="DEGV DOMAIN-CONTAINING PROTEIN DR_1986-RELATED"/>
    <property type="match status" value="1"/>
</dbReference>